<dbReference type="SUPFAM" id="SSF48264">
    <property type="entry name" value="Cytochrome P450"/>
    <property type="match status" value="1"/>
</dbReference>
<feature type="binding site" description="axial binding residue" evidence="12">
    <location>
        <position position="459"/>
    </location>
    <ligand>
        <name>heme</name>
        <dbReference type="ChEBI" id="CHEBI:30413"/>
    </ligand>
    <ligandPart>
        <name>Fe</name>
        <dbReference type="ChEBI" id="CHEBI:18248"/>
    </ligandPart>
</feature>
<keyword evidence="11 14" id="KW-0472">Membrane</keyword>
<keyword evidence="10 13" id="KW-0503">Monooxygenase</keyword>
<accession>A0A6J1FQP2</accession>
<evidence type="ECO:0000256" key="3">
    <source>
        <dbReference type="ARBA" id="ARBA00010617"/>
    </source>
</evidence>
<keyword evidence="15" id="KW-1185">Reference proteome</keyword>
<comment type="subcellular location">
    <subcellularLocation>
        <location evidence="2">Membrane</location>
    </subcellularLocation>
</comment>
<dbReference type="InterPro" id="IPR017972">
    <property type="entry name" value="Cyt_P450_CS"/>
</dbReference>
<evidence type="ECO:0000256" key="1">
    <source>
        <dbReference type="ARBA" id="ARBA00001971"/>
    </source>
</evidence>
<evidence type="ECO:0000313" key="16">
    <source>
        <dbReference type="RefSeq" id="XP_022940480.1"/>
    </source>
</evidence>
<dbReference type="PROSITE" id="PS00086">
    <property type="entry name" value="CYTOCHROME_P450"/>
    <property type="match status" value="1"/>
</dbReference>
<keyword evidence="7 14" id="KW-1133">Transmembrane helix</keyword>
<dbReference type="InterPro" id="IPR036396">
    <property type="entry name" value="Cyt_P450_sf"/>
</dbReference>
<proteinExistence type="inferred from homology"/>
<dbReference type="PANTHER" id="PTHR47947">
    <property type="entry name" value="CYTOCHROME P450 82C3-RELATED"/>
    <property type="match status" value="1"/>
</dbReference>
<dbReference type="AlphaFoldDB" id="A0A6J1FQP2"/>
<evidence type="ECO:0000313" key="15">
    <source>
        <dbReference type="Proteomes" id="UP000504609"/>
    </source>
</evidence>
<evidence type="ECO:0000256" key="10">
    <source>
        <dbReference type="ARBA" id="ARBA00023033"/>
    </source>
</evidence>
<evidence type="ECO:0000256" key="11">
    <source>
        <dbReference type="ARBA" id="ARBA00023136"/>
    </source>
</evidence>
<dbReference type="GO" id="GO:0004497">
    <property type="term" value="F:monooxygenase activity"/>
    <property type="evidence" value="ECO:0007669"/>
    <property type="project" value="UniProtKB-KW"/>
</dbReference>
<keyword evidence="4 12" id="KW-0349">Heme</keyword>
<evidence type="ECO:0000256" key="8">
    <source>
        <dbReference type="ARBA" id="ARBA00023002"/>
    </source>
</evidence>
<keyword evidence="9 12" id="KW-0408">Iron</keyword>
<dbReference type="GO" id="GO:0005506">
    <property type="term" value="F:iron ion binding"/>
    <property type="evidence" value="ECO:0007669"/>
    <property type="project" value="InterPro"/>
</dbReference>
<organism evidence="15 16">
    <name type="scientific">Cucurbita moschata</name>
    <name type="common">Winter crookneck squash</name>
    <name type="synonym">Cucurbita pepo var. moschata</name>
    <dbReference type="NCBI Taxonomy" id="3662"/>
    <lineage>
        <taxon>Eukaryota</taxon>
        <taxon>Viridiplantae</taxon>
        <taxon>Streptophyta</taxon>
        <taxon>Embryophyta</taxon>
        <taxon>Tracheophyta</taxon>
        <taxon>Spermatophyta</taxon>
        <taxon>Magnoliopsida</taxon>
        <taxon>eudicotyledons</taxon>
        <taxon>Gunneridae</taxon>
        <taxon>Pentapetalae</taxon>
        <taxon>rosids</taxon>
        <taxon>fabids</taxon>
        <taxon>Cucurbitales</taxon>
        <taxon>Cucurbitaceae</taxon>
        <taxon>Cucurbiteae</taxon>
        <taxon>Cucurbita</taxon>
    </lineage>
</organism>
<dbReference type="FunFam" id="1.10.630.10:FF:000026">
    <property type="entry name" value="Cytochrome P450 82C4"/>
    <property type="match status" value="1"/>
</dbReference>
<sequence>MEIPHISSPATALPLIFALLLFLYALFTIFSAHRKRLPPQPRGAWPVIGHLPLLTAKEPNHTTLGKLADVYGPIFMLRLGANRTLIVSGWEVARECFTVNDKAFASRPKFAAAQLLGYDYAMFGLSPYGSHWSHLRKIVTLELLANHRLEKLRHIPRSEVQSSIQKLHQLCKSSDGGKKALVEMETWFGEIALNTIFRMVVGKRFTTAFEGSGGAEYRHALEDFFNLFTVFVPSDLFPFLKWFDFGGHKKAMKKTAKVMDEMLDKWLTEHRERRNSGEVAPEEQDFMHVMLSFIDTEEFSGYDADTIIKSTCLALILGGFHTTTTEMTWALSLLLNREEAYEKVQEELDEHVGRDRVVKESDLKILIYLQAVVKETLRMYPAAQLSVPHESTEDCTIAGYHIPAKTRLWVNLYKLQRDPSVWENPDQFCPERFLTTQKNFDVKGQNPQLIPFGAGRRICPAMIFALQVLHLSFARLLHEFEIRRPSEEPLDMEETAALNITKKVPLRVILTPRLSYEVCEFSSRV</sequence>
<evidence type="ECO:0000256" key="5">
    <source>
        <dbReference type="ARBA" id="ARBA00022692"/>
    </source>
</evidence>
<evidence type="ECO:0000256" key="14">
    <source>
        <dbReference type="SAM" id="Phobius"/>
    </source>
</evidence>
<evidence type="ECO:0000256" key="4">
    <source>
        <dbReference type="ARBA" id="ARBA00022617"/>
    </source>
</evidence>
<dbReference type="GO" id="GO:0020037">
    <property type="term" value="F:heme binding"/>
    <property type="evidence" value="ECO:0007669"/>
    <property type="project" value="InterPro"/>
</dbReference>
<dbReference type="GO" id="GO:0016020">
    <property type="term" value="C:membrane"/>
    <property type="evidence" value="ECO:0007669"/>
    <property type="project" value="UniProtKB-SubCell"/>
</dbReference>
<dbReference type="KEGG" id="cmos:111446066"/>
<protein>
    <submittedName>
        <fullName evidence="16">Cytochrome P450 CYP82D47-like isoform X1</fullName>
    </submittedName>
</protein>
<gene>
    <name evidence="16" type="primary">LOC111446066</name>
</gene>
<keyword evidence="6 12" id="KW-0479">Metal-binding</keyword>
<dbReference type="RefSeq" id="XP_022940480.1">
    <property type="nucleotide sequence ID" value="XM_023084712.1"/>
</dbReference>
<dbReference type="PANTHER" id="PTHR47947:SF26">
    <property type="entry name" value="CYTOCHROME P450"/>
    <property type="match status" value="1"/>
</dbReference>
<comment type="cofactor">
    <cofactor evidence="1 12">
        <name>heme</name>
        <dbReference type="ChEBI" id="CHEBI:30413"/>
    </cofactor>
</comment>
<dbReference type="CDD" id="cd20654">
    <property type="entry name" value="CYP82"/>
    <property type="match status" value="1"/>
</dbReference>
<evidence type="ECO:0000256" key="13">
    <source>
        <dbReference type="RuleBase" id="RU000461"/>
    </source>
</evidence>
<dbReference type="Gene3D" id="1.10.630.10">
    <property type="entry name" value="Cytochrome P450"/>
    <property type="match status" value="1"/>
</dbReference>
<dbReference type="Pfam" id="PF00067">
    <property type="entry name" value="p450"/>
    <property type="match status" value="1"/>
</dbReference>
<dbReference type="InterPro" id="IPR001128">
    <property type="entry name" value="Cyt_P450"/>
</dbReference>
<dbReference type="InterPro" id="IPR002401">
    <property type="entry name" value="Cyt_P450_E_grp-I"/>
</dbReference>
<dbReference type="InterPro" id="IPR050651">
    <property type="entry name" value="Plant_Cytochrome_P450_Monoox"/>
</dbReference>
<dbReference type="SMR" id="A0A6J1FQP2"/>
<comment type="similarity">
    <text evidence="3 13">Belongs to the cytochrome P450 family.</text>
</comment>
<dbReference type="PRINTS" id="PR00385">
    <property type="entry name" value="P450"/>
</dbReference>
<keyword evidence="8 13" id="KW-0560">Oxidoreductase</keyword>
<dbReference type="GeneID" id="111446066"/>
<dbReference type="GO" id="GO:0016705">
    <property type="term" value="F:oxidoreductase activity, acting on paired donors, with incorporation or reduction of molecular oxygen"/>
    <property type="evidence" value="ECO:0007669"/>
    <property type="project" value="InterPro"/>
</dbReference>
<evidence type="ECO:0000256" key="2">
    <source>
        <dbReference type="ARBA" id="ARBA00004370"/>
    </source>
</evidence>
<name>A0A6J1FQP2_CUCMO</name>
<keyword evidence="5 14" id="KW-0812">Transmembrane</keyword>
<dbReference type="Proteomes" id="UP000504609">
    <property type="component" value="Unplaced"/>
</dbReference>
<evidence type="ECO:0000256" key="9">
    <source>
        <dbReference type="ARBA" id="ARBA00023004"/>
    </source>
</evidence>
<reference evidence="16" key="1">
    <citation type="submission" date="2025-08" db="UniProtKB">
        <authorList>
            <consortium name="RefSeq"/>
        </authorList>
    </citation>
    <scope>IDENTIFICATION</scope>
    <source>
        <tissue evidence="16">Young leaves</tissue>
    </source>
</reference>
<evidence type="ECO:0000256" key="12">
    <source>
        <dbReference type="PIRSR" id="PIRSR602401-1"/>
    </source>
</evidence>
<dbReference type="PRINTS" id="PR00463">
    <property type="entry name" value="EP450I"/>
</dbReference>
<feature type="transmembrane region" description="Helical" evidence="14">
    <location>
        <begin position="12"/>
        <end position="32"/>
    </location>
</feature>
<evidence type="ECO:0000256" key="6">
    <source>
        <dbReference type="ARBA" id="ARBA00022723"/>
    </source>
</evidence>
<evidence type="ECO:0000256" key="7">
    <source>
        <dbReference type="ARBA" id="ARBA00022989"/>
    </source>
</evidence>